<dbReference type="AlphaFoldDB" id="A0A1Y1YWC9"/>
<dbReference type="PANTHER" id="PTHR40124:SF1">
    <property type="entry name" value="DISAGGREGATASE RELATED REPEAT PROTEIN"/>
    <property type="match status" value="1"/>
</dbReference>
<comment type="caution">
    <text evidence="3">The sequence shown here is derived from an EMBL/GenBank/DDBJ whole genome shotgun (WGS) entry which is preliminary data.</text>
</comment>
<organism evidence="3 4">
    <name type="scientific">Basidiobolus meristosporus CBS 931.73</name>
    <dbReference type="NCBI Taxonomy" id="1314790"/>
    <lineage>
        <taxon>Eukaryota</taxon>
        <taxon>Fungi</taxon>
        <taxon>Fungi incertae sedis</taxon>
        <taxon>Zoopagomycota</taxon>
        <taxon>Entomophthoromycotina</taxon>
        <taxon>Basidiobolomycetes</taxon>
        <taxon>Basidiobolales</taxon>
        <taxon>Basidiobolaceae</taxon>
        <taxon>Basidiobolus</taxon>
    </lineage>
</organism>
<dbReference type="SUPFAM" id="SSF49899">
    <property type="entry name" value="Concanavalin A-like lectins/glucanases"/>
    <property type="match status" value="1"/>
</dbReference>
<dbReference type="OrthoDB" id="10069995at2759"/>
<dbReference type="Gene3D" id="2.60.120.200">
    <property type="match status" value="1"/>
</dbReference>
<keyword evidence="1" id="KW-0732">Signal</keyword>
<dbReference type="InterPro" id="IPR048958">
    <property type="entry name" value="Polysacc_lyase_14"/>
</dbReference>
<gene>
    <name evidence="3" type="ORF">K493DRAFT_277676</name>
</gene>
<evidence type="ECO:0000313" key="4">
    <source>
        <dbReference type="Proteomes" id="UP000193498"/>
    </source>
</evidence>
<feature type="chain" id="PRO_5012914733" description="Polysaccharide lyase 14 domain-containing protein" evidence="1">
    <location>
        <begin position="22"/>
        <end position="279"/>
    </location>
</feature>
<accession>A0A1Y1YWC9</accession>
<evidence type="ECO:0000259" key="2">
    <source>
        <dbReference type="Pfam" id="PF21294"/>
    </source>
</evidence>
<evidence type="ECO:0000256" key="1">
    <source>
        <dbReference type="SAM" id="SignalP"/>
    </source>
</evidence>
<keyword evidence="4" id="KW-1185">Reference proteome</keyword>
<dbReference type="InterPro" id="IPR013320">
    <property type="entry name" value="ConA-like_dom_sf"/>
</dbReference>
<protein>
    <recommendedName>
        <fullName evidence="2">Polysaccharide lyase 14 domain-containing protein</fullName>
    </recommendedName>
</protein>
<evidence type="ECO:0000313" key="3">
    <source>
        <dbReference type="EMBL" id="ORY01865.1"/>
    </source>
</evidence>
<dbReference type="InParanoid" id="A0A1Y1YWC9"/>
<reference evidence="3 4" key="1">
    <citation type="submission" date="2016-07" db="EMBL/GenBank/DDBJ databases">
        <title>Pervasive Adenine N6-methylation of Active Genes in Fungi.</title>
        <authorList>
            <consortium name="DOE Joint Genome Institute"/>
            <person name="Mondo S.J."/>
            <person name="Dannebaum R.O."/>
            <person name="Kuo R.C."/>
            <person name="Labutti K."/>
            <person name="Haridas S."/>
            <person name="Kuo A."/>
            <person name="Salamov A."/>
            <person name="Ahrendt S.R."/>
            <person name="Lipzen A."/>
            <person name="Sullivan W."/>
            <person name="Andreopoulos W.B."/>
            <person name="Clum A."/>
            <person name="Lindquist E."/>
            <person name="Daum C."/>
            <person name="Ramamoorthy G.K."/>
            <person name="Gryganskyi A."/>
            <person name="Culley D."/>
            <person name="Magnuson J.K."/>
            <person name="James T.Y."/>
            <person name="O'Malley M.A."/>
            <person name="Stajich J.E."/>
            <person name="Spatafora J.W."/>
            <person name="Visel A."/>
            <person name="Grigoriev I.V."/>
        </authorList>
    </citation>
    <scope>NUCLEOTIDE SEQUENCE [LARGE SCALE GENOMIC DNA]</scope>
    <source>
        <strain evidence="3 4">CBS 931.73</strain>
    </source>
</reference>
<dbReference type="EMBL" id="MCFE01000064">
    <property type="protein sequence ID" value="ORY01865.1"/>
    <property type="molecule type" value="Genomic_DNA"/>
</dbReference>
<name>A0A1Y1YWC9_9FUNG</name>
<proteinExistence type="predicted"/>
<dbReference type="PANTHER" id="PTHR40124">
    <property type="match status" value="1"/>
</dbReference>
<dbReference type="Proteomes" id="UP000193498">
    <property type="component" value="Unassembled WGS sequence"/>
</dbReference>
<dbReference type="Pfam" id="PF21294">
    <property type="entry name" value="Polysacc_lyase_14"/>
    <property type="match status" value="1"/>
</dbReference>
<feature type="domain" description="Polysaccharide lyase 14" evidence="2">
    <location>
        <begin position="67"/>
        <end position="272"/>
    </location>
</feature>
<feature type="signal peptide" evidence="1">
    <location>
        <begin position="1"/>
        <end position="21"/>
    </location>
</feature>
<sequence length="279" mass="31662">MFTIKIGFLLWIAVLCTSILGQTHTLQKRGGEQWSSSGVTSLQPYKIQKISFGRNNYQFVSDPLHGKEKVLRVFYPKGSRTPSSPGKQGGLGFYAKPLSLKDEATLEYKVFFPRGFNFVKGGKLPGIYGGSPDCPNGNDKRKCFTTRFMFRTRGDGELYAYLPMNQASGYCNIKPRSVCNPSYGDSLGRGSFRFTTGKWHTLRQSIRLNKVGRQDGVLRVWVDGKLVINYRKAVFRNQPNVKNIGLIFHTFFGGSTPDYRTPVDQYSYFKDFKMFDHAM</sequence>